<feature type="signal peptide" evidence="3">
    <location>
        <begin position="1"/>
        <end position="21"/>
    </location>
</feature>
<evidence type="ECO:0000313" key="4">
    <source>
        <dbReference type="EMBL" id="MBB3157423.1"/>
    </source>
</evidence>
<dbReference type="InterPro" id="IPR013783">
    <property type="entry name" value="Ig-like_fold"/>
</dbReference>
<protein>
    <recommendedName>
        <fullName evidence="6">DUF916 domain-containing protein</fullName>
    </recommendedName>
</protein>
<gene>
    <name evidence="4" type="ORF">FHS07_001107</name>
</gene>
<keyword evidence="3" id="KW-0732">Signal</keyword>
<dbReference type="EMBL" id="JACHXY010000001">
    <property type="protein sequence ID" value="MBB3157423.1"/>
    <property type="molecule type" value="Genomic_DNA"/>
</dbReference>
<keyword evidence="2" id="KW-0812">Transmembrane</keyword>
<evidence type="ECO:0000256" key="1">
    <source>
        <dbReference type="SAM" id="MobiDB-lite"/>
    </source>
</evidence>
<evidence type="ECO:0008006" key="6">
    <source>
        <dbReference type="Google" id="ProtNLM"/>
    </source>
</evidence>
<keyword evidence="2" id="KW-0472">Membrane</keyword>
<evidence type="ECO:0000256" key="2">
    <source>
        <dbReference type="SAM" id="Phobius"/>
    </source>
</evidence>
<dbReference type="AlphaFoldDB" id="A0A7W5CGT6"/>
<dbReference type="Gene3D" id="2.60.40.10">
    <property type="entry name" value="Immunoglobulins"/>
    <property type="match status" value="1"/>
</dbReference>
<sequence>MTIALAAVVAPLLFGVPAASAASADDITWSVTPADASGADDRGVIQQELDPGTSRADFLAVRNLSRTEVTFALSAADGYYTDNGRFNMLPSDQESVDAGLWIDLPDSVTVGPNGTVVVPFTTTVPEGAIPGDHAAGIAASVSSTGTDASGSEVGVESRVGFRVMTRVTGDIVPSYAVSGIQSGYDMSWNPFRPGSASTTFTVENTGNASLLVTGATTIGTGSAVFPADGAPRQELLPGESRSFTVAVPDVWPTFFVPGSIDLAPTATDLGGGAVEVAPQSADASLWALPVPQLLVLLGVLLIIAALFWRRRRFTAALDRAREEGRLAANGTAAATTAEVPPTATGAAAGRADAAHTEGLR</sequence>
<feature type="chain" id="PRO_5030718380" description="DUF916 domain-containing protein" evidence="3">
    <location>
        <begin position="22"/>
        <end position="360"/>
    </location>
</feature>
<comment type="caution">
    <text evidence="4">The sequence shown here is derived from an EMBL/GenBank/DDBJ whole genome shotgun (WGS) entry which is preliminary data.</text>
</comment>
<name>A0A7W5CGT6_9MICO</name>
<keyword evidence="2" id="KW-1133">Transmembrane helix</keyword>
<proteinExistence type="predicted"/>
<evidence type="ECO:0000313" key="5">
    <source>
        <dbReference type="Proteomes" id="UP000543579"/>
    </source>
</evidence>
<feature type="region of interest" description="Disordered" evidence="1">
    <location>
        <begin position="328"/>
        <end position="360"/>
    </location>
</feature>
<accession>A0A7W5CGT6</accession>
<evidence type="ECO:0000256" key="3">
    <source>
        <dbReference type="SAM" id="SignalP"/>
    </source>
</evidence>
<organism evidence="4 5">
    <name type="scientific">Microbacterium proteolyticum</name>
    <dbReference type="NCBI Taxonomy" id="1572644"/>
    <lineage>
        <taxon>Bacteria</taxon>
        <taxon>Bacillati</taxon>
        <taxon>Actinomycetota</taxon>
        <taxon>Actinomycetes</taxon>
        <taxon>Micrococcales</taxon>
        <taxon>Microbacteriaceae</taxon>
        <taxon>Microbacterium</taxon>
    </lineage>
</organism>
<dbReference type="GO" id="GO:0005975">
    <property type="term" value="P:carbohydrate metabolic process"/>
    <property type="evidence" value="ECO:0007669"/>
    <property type="project" value="UniProtKB-ARBA"/>
</dbReference>
<dbReference type="RefSeq" id="WP_183418839.1">
    <property type="nucleotide sequence ID" value="NZ_JACHXY010000001.1"/>
</dbReference>
<reference evidence="4 5" key="1">
    <citation type="submission" date="2020-08" db="EMBL/GenBank/DDBJ databases">
        <title>Genomic Encyclopedia of Type Strains, Phase III (KMG-III): the genomes of soil and plant-associated and newly described type strains.</title>
        <authorList>
            <person name="Whitman W."/>
        </authorList>
    </citation>
    <scope>NUCLEOTIDE SEQUENCE [LARGE SCALE GENOMIC DNA]</scope>
    <source>
        <strain evidence="4 5">CECT 8356</strain>
    </source>
</reference>
<feature type="compositionally biased region" description="Low complexity" evidence="1">
    <location>
        <begin position="328"/>
        <end position="351"/>
    </location>
</feature>
<feature type="transmembrane region" description="Helical" evidence="2">
    <location>
        <begin position="286"/>
        <end position="308"/>
    </location>
</feature>
<dbReference type="Proteomes" id="UP000543579">
    <property type="component" value="Unassembled WGS sequence"/>
</dbReference>